<dbReference type="GO" id="GO:0031176">
    <property type="term" value="F:endo-1,4-beta-xylanase activity"/>
    <property type="evidence" value="ECO:0007669"/>
    <property type="project" value="UniProtKB-EC"/>
</dbReference>
<evidence type="ECO:0000256" key="4">
    <source>
        <dbReference type="ARBA" id="ARBA00023326"/>
    </source>
</evidence>
<dbReference type="PROSITE" id="PS51760">
    <property type="entry name" value="GH10_2"/>
    <property type="match status" value="1"/>
</dbReference>
<dbReference type="InterPro" id="IPR044846">
    <property type="entry name" value="GH10"/>
</dbReference>
<dbReference type="SMART" id="SM00633">
    <property type="entry name" value="Glyco_10"/>
    <property type="match status" value="1"/>
</dbReference>
<organism evidence="8 9">
    <name type="scientific">Neptunicella marina</name>
    <dbReference type="NCBI Taxonomy" id="2125989"/>
    <lineage>
        <taxon>Bacteria</taxon>
        <taxon>Pseudomonadati</taxon>
        <taxon>Pseudomonadota</taxon>
        <taxon>Gammaproteobacteria</taxon>
        <taxon>Alteromonadales</taxon>
        <taxon>Alteromonadaceae</taxon>
        <taxon>Neptunicella</taxon>
    </lineage>
</organism>
<dbReference type="PRINTS" id="PR00134">
    <property type="entry name" value="GLHYDRLASE10"/>
</dbReference>
<dbReference type="SUPFAM" id="SSF51445">
    <property type="entry name" value="(Trans)glycosidases"/>
    <property type="match status" value="1"/>
</dbReference>
<evidence type="ECO:0000313" key="8">
    <source>
        <dbReference type="EMBL" id="MBC3766200.1"/>
    </source>
</evidence>
<evidence type="ECO:0000256" key="5">
    <source>
        <dbReference type="RuleBase" id="RU361174"/>
    </source>
</evidence>
<gene>
    <name evidence="8" type="ORF">H8B19_09935</name>
</gene>
<proteinExistence type="inferred from homology"/>
<evidence type="ECO:0000256" key="1">
    <source>
        <dbReference type="ARBA" id="ARBA00022801"/>
    </source>
</evidence>
<evidence type="ECO:0000256" key="3">
    <source>
        <dbReference type="ARBA" id="ARBA00023295"/>
    </source>
</evidence>
<dbReference type="GO" id="GO:0000272">
    <property type="term" value="P:polysaccharide catabolic process"/>
    <property type="evidence" value="ECO:0007669"/>
    <property type="project" value="UniProtKB-KW"/>
</dbReference>
<sequence>MATMTTFKKLTVIASLSAGLFACGDNVTSTKQATTPETKNTSSLKEAYAGRFLIGATLNDDLVAHPDSAKMQLVKKHFSAATMDNAFKWGVINPQPDDYRFTAPDNFVNFTNSNEIKAIGHVLFWHSQTPDWVFKDEQGNLLSREALLKRMRERASMMANRFGDKIKIWDVVNEAIEDDGSLRNSLYHQIIGDDFIEQAFYIANDVLPADAIKIYNDYGMTREGRRSAVIAMVNDFKARGVPIDAIGIQGHWGMKTPTLDEIDNTLTVLAATGLPLHITELDLDYLGREQFFGANVDIDKLEATPENNPYPDGNFPASADKELGDRYADIFRLFLKHQQQIDRVTFWGVTDAESWLNGWPVAGRTNYPLLFNHDGSPKQALQQVIDVGNNAKM</sequence>
<feature type="chain" id="PRO_5035299371" description="Beta-xylanase" evidence="6">
    <location>
        <begin position="25"/>
        <end position="393"/>
    </location>
</feature>
<dbReference type="Proteomes" id="UP000601768">
    <property type="component" value="Unassembled WGS sequence"/>
</dbReference>
<feature type="domain" description="GH10" evidence="7">
    <location>
        <begin position="38"/>
        <end position="387"/>
    </location>
</feature>
<dbReference type="PANTHER" id="PTHR31490">
    <property type="entry name" value="GLYCOSYL HYDROLASE"/>
    <property type="match status" value="1"/>
</dbReference>
<dbReference type="PANTHER" id="PTHR31490:SF90">
    <property type="entry name" value="ENDO-1,4-BETA-XYLANASE A"/>
    <property type="match status" value="1"/>
</dbReference>
<keyword evidence="4 5" id="KW-0624">Polysaccharide degradation</keyword>
<feature type="signal peptide" evidence="6">
    <location>
        <begin position="1"/>
        <end position="24"/>
    </location>
</feature>
<dbReference type="AlphaFoldDB" id="A0A8J6IUQ8"/>
<evidence type="ECO:0000256" key="2">
    <source>
        <dbReference type="ARBA" id="ARBA00023277"/>
    </source>
</evidence>
<comment type="similarity">
    <text evidence="5">Belongs to the glycosyl hydrolase 10 (cellulase F) family.</text>
</comment>
<name>A0A8J6IUQ8_9ALTE</name>
<keyword evidence="3 5" id="KW-0326">Glycosidase</keyword>
<reference evidence="8" key="1">
    <citation type="journal article" date="2018" name="Int. J. Syst. Evol. Microbiol.">
        <title>Neptunicella marina gen. nov., sp. nov., isolated from surface seawater.</title>
        <authorList>
            <person name="Liu X."/>
            <person name="Lai Q."/>
            <person name="Du Y."/>
            <person name="Zhang X."/>
            <person name="Liu Z."/>
            <person name="Sun F."/>
            <person name="Shao Z."/>
        </authorList>
    </citation>
    <scope>NUCLEOTIDE SEQUENCE</scope>
    <source>
        <strain evidence="8">S27-2</strain>
    </source>
</reference>
<accession>A0A8J6IUQ8</accession>
<keyword evidence="9" id="KW-1185">Reference proteome</keyword>
<evidence type="ECO:0000313" key="9">
    <source>
        <dbReference type="Proteomes" id="UP000601768"/>
    </source>
</evidence>
<comment type="catalytic activity">
    <reaction evidence="5">
        <text>Endohydrolysis of (1-&gt;4)-beta-D-xylosidic linkages in xylans.</text>
        <dbReference type="EC" id="3.2.1.8"/>
    </reaction>
</comment>
<dbReference type="EMBL" id="JACNEP010000006">
    <property type="protein sequence ID" value="MBC3766200.1"/>
    <property type="molecule type" value="Genomic_DNA"/>
</dbReference>
<reference evidence="8" key="2">
    <citation type="submission" date="2020-08" db="EMBL/GenBank/DDBJ databases">
        <authorList>
            <person name="Lai Q."/>
        </authorList>
    </citation>
    <scope>NUCLEOTIDE SEQUENCE</scope>
    <source>
        <strain evidence="8">S27-2</strain>
    </source>
</reference>
<keyword evidence="2 5" id="KW-0119">Carbohydrate metabolism</keyword>
<dbReference type="RefSeq" id="WP_186506670.1">
    <property type="nucleotide sequence ID" value="NZ_JACNEP010000006.1"/>
</dbReference>
<dbReference type="Gene3D" id="3.20.20.80">
    <property type="entry name" value="Glycosidases"/>
    <property type="match status" value="1"/>
</dbReference>
<dbReference type="InterPro" id="IPR017853">
    <property type="entry name" value="GH"/>
</dbReference>
<dbReference type="InterPro" id="IPR001000">
    <property type="entry name" value="GH10_dom"/>
</dbReference>
<protein>
    <recommendedName>
        <fullName evidence="5">Beta-xylanase</fullName>
        <ecNumber evidence="5">3.2.1.8</ecNumber>
    </recommendedName>
</protein>
<keyword evidence="6" id="KW-0732">Signal</keyword>
<dbReference type="EC" id="3.2.1.8" evidence="5"/>
<evidence type="ECO:0000256" key="6">
    <source>
        <dbReference type="SAM" id="SignalP"/>
    </source>
</evidence>
<dbReference type="Pfam" id="PF00331">
    <property type="entry name" value="Glyco_hydro_10"/>
    <property type="match status" value="1"/>
</dbReference>
<comment type="caution">
    <text evidence="8">The sequence shown here is derived from an EMBL/GenBank/DDBJ whole genome shotgun (WGS) entry which is preliminary data.</text>
</comment>
<keyword evidence="1 5" id="KW-0378">Hydrolase</keyword>
<evidence type="ECO:0000259" key="7">
    <source>
        <dbReference type="PROSITE" id="PS51760"/>
    </source>
</evidence>